<keyword evidence="3" id="KW-1185">Reference proteome</keyword>
<name>A0A836FZ39_LEIEN</name>
<organism evidence="2 3">
    <name type="scientific">Leishmania enriettii</name>
    <dbReference type="NCBI Taxonomy" id="5663"/>
    <lineage>
        <taxon>Eukaryota</taxon>
        <taxon>Discoba</taxon>
        <taxon>Euglenozoa</taxon>
        <taxon>Kinetoplastea</taxon>
        <taxon>Metakinetoplastina</taxon>
        <taxon>Trypanosomatida</taxon>
        <taxon>Trypanosomatidae</taxon>
        <taxon>Leishmaniinae</taxon>
        <taxon>Leishmania</taxon>
    </lineage>
</organism>
<accession>A0A836FZ39</accession>
<dbReference type="AlphaFoldDB" id="A0A836FZ39"/>
<feature type="compositionally biased region" description="Polar residues" evidence="1">
    <location>
        <begin position="175"/>
        <end position="184"/>
    </location>
</feature>
<feature type="region of interest" description="Disordered" evidence="1">
    <location>
        <begin position="158"/>
        <end position="184"/>
    </location>
</feature>
<dbReference type="Proteomes" id="UP000674179">
    <property type="component" value="Chromosome 31"/>
</dbReference>
<sequence length="184" mass="19821">MPSARSVEQCSTSCSSPSLLHYEALALYHVRRLALTALAVWQRRPSSGSLHAPPQHLQIPLPRFLDSHGWLSLPWPVHRVRRLTVATTAWRGIRSVRRACAKRFPACSASSADKLCLTTGAAPSTADHGCDRSRPLWLRAGLPPAAATAASGAAECFARPASPPQRQPARPTSSAWCSCPTSPE</sequence>
<gene>
    <name evidence="2" type="ORF">CUR178_02637</name>
</gene>
<evidence type="ECO:0000313" key="2">
    <source>
        <dbReference type="EMBL" id="KAG5471972.1"/>
    </source>
</evidence>
<protein>
    <submittedName>
        <fullName evidence="2">Uncharacterized protein</fullName>
    </submittedName>
</protein>
<reference evidence="2 3" key="1">
    <citation type="submission" date="2021-02" db="EMBL/GenBank/DDBJ databases">
        <title>Leishmania (Mundinia) enrietti genome sequencing and assembly.</title>
        <authorList>
            <person name="Almutairi H."/>
            <person name="Gatherer D."/>
        </authorList>
    </citation>
    <scope>NUCLEOTIDE SEQUENCE [LARGE SCALE GENOMIC DNA]</scope>
    <source>
        <strain evidence="2">CUR178</strain>
    </source>
</reference>
<dbReference type="RefSeq" id="XP_067690495.1">
    <property type="nucleotide sequence ID" value="XM_067834392.1"/>
</dbReference>
<evidence type="ECO:0000313" key="3">
    <source>
        <dbReference type="Proteomes" id="UP000674179"/>
    </source>
</evidence>
<evidence type="ECO:0000256" key="1">
    <source>
        <dbReference type="SAM" id="MobiDB-lite"/>
    </source>
</evidence>
<proteinExistence type="predicted"/>
<dbReference type="KEGG" id="lenr:94169902"/>
<comment type="caution">
    <text evidence="2">The sequence shown here is derived from an EMBL/GenBank/DDBJ whole genome shotgun (WGS) entry which is preliminary data.</text>
</comment>
<dbReference type="EMBL" id="JAFHKP010000031">
    <property type="protein sequence ID" value="KAG5471972.1"/>
    <property type="molecule type" value="Genomic_DNA"/>
</dbReference>
<dbReference type="GeneID" id="94169902"/>